<evidence type="ECO:0000259" key="1">
    <source>
        <dbReference type="Pfam" id="PF18741"/>
    </source>
</evidence>
<accession>A0A4R5P7U4</accession>
<dbReference type="InterPro" id="IPR011335">
    <property type="entry name" value="Restrct_endonuc-II-like"/>
</dbReference>
<dbReference type="Proteomes" id="UP000295627">
    <property type="component" value="Unassembled WGS sequence"/>
</dbReference>
<reference evidence="2 3" key="1">
    <citation type="journal article" date="2019" name="Sci. Rep.">
        <title>Extended insight into the Mycobacterium chelonae-abscessus complex through whole genome sequencing of Mycobacterium salmoniphilum outbreak and Mycobacterium salmoniphilum-like strains.</title>
        <authorList>
            <person name="Behra P.R.K."/>
            <person name="Das S."/>
            <person name="Pettersson B.M.F."/>
            <person name="Shirreff L."/>
            <person name="DuCote T."/>
            <person name="Jacobsson K.G."/>
            <person name="Ennis D.G."/>
            <person name="Kirsebom L.A."/>
        </authorList>
    </citation>
    <scope>NUCLEOTIDE SEQUENCE [LARGE SCALE GENOMIC DNA]</scope>
    <source>
        <strain evidence="2 3">DSM 45524</strain>
    </source>
</reference>
<comment type="caution">
    <text evidence="2">The sequence shown here is derived from an EMBL/GenBank/DDBJ whole genome shotgun (WGS) entry which is preliminary data.</text>
</comment>
<dbReference type="AlphaFoldDB" id="A0A4R5P7U4"/>
<proteinExistence type="predicted"/>
<name>A0A4R5P7U4_9MYCO</name>
<dbReference type="Gene3D" id="3.40.960.10">
    <property type="entry name" value="VSR Endonuclease"/>
    <property type="match status" value="1"/>
</dbReference>
<organism evidence="2 3">
    <name type="scientific">Mycobacteroides franklinii</name>
    <dbReference type="NCBI Taxonomy" id="948102"/>
    <lineage>
        <taxon>Bacteria</taxon>
        <taxon>Bacillati</taxon>
        <taxon>Actinomycetota</taxon>
        <taxon>Actinomycetes</taxon>
        <taxon>Mycobacteriales</taxon>
        <taxon>Mycobacteriaceae</taxon>
        <taxon>Mycobacteroides</taxon>
    </lineage>
</organism>
<dbReference type="RefSeq" id="WP_078332894.1">
    <property type="nucleotide sequence ID" value="NZ_MAFQ01000001.1"/>
</dbReference>
<evidence type="ECO:0000313" key="2">
    <source>
        <dbReference type="EMBL" id="TDH19564.1"/>
    </source>
</evidence>
<protein>
    <submittedName>
        <fullName evidence="2">DUF559 domain-containing protein</fullName>
    </submittedName>
</protein>
<dbReference type="Pfam" id="PF18741">
    <property type="entry name" value="MTES_1575"/>
    <property type="match status" value="1"/>
</dbReference>
<dbReference type="EMBL" id="RXLR01000019">
    <property type="protein sequence ID" value="TDH19564.1"/>
    <property type="molecule type" value="Genomic_DNA"/>
</dbReference>
<feature type="domain" description="Restriction endonuclease type II-like" evidence="1">
    <location>
        <begin position="209"/>
        <end position="274"/>
    </location>
</feature>
<dbReference type="InterPro" id="IPR049468">
    <property type="entry name" value="Restrct_endonuc-II-like_dom"/>
</dbReference>
<sequence>MGGLIVASEALAAGTVTPQMLRKDYAKVFQNVHRRRDAELTAALRAEAAFLWSGRKGVVSGVSAAALHGNPWISADRPAELVRQRHDAPSGIVIHNDRLLPAELMTVRGIPVTTPARTVFDVGRRVRVNRAIELVDVLLRLCTVESVTRVAERHRGVRGLRQLERVLALADAGAESVQETRLRLCLVTGGLPEPETQIELRGPDGRIIRLDMGWREQRVAAEFDGAQHWGDSTQHRRDIERQETIASLGWRLVRVSRDQLMNQQKTVIERVRAAFSAAQRAA</sequence>
<evidence type="ECO:0000313" key="3">
    <source>
        <dbReference type="Proteomes" id="UP000295627"/>
    </source>
</evidence>
<dbReference type="SUPFAM" id="SSF52980">
    <property type="entry name" value="Restriction endonuclease-like"/>
    <property type="match status" value="1"/>
</dbReference>
<gene>
    <name evidence="2" type="ORF">EJ571_23830</name>
</gene>